<accession>A0ACB9DEA9</accession>
<gene>
    <name evidence="1" type="ORF">L1987_57851</name>
</gene>
<sequence length="101" mass="11623">MGSMSSPPSRRKNVRRNLLLHRPVACLCLLFHSGRIVVATRRPPALTPELLLVSDDFDSQRHINLYRHVKGVVGDLNVKGEDEKPSIWGFEDEMKRKWFSI</sequence>
<name>A0ACB9DEA9_9ASTR</name>
<proteinExistence type="predicted"/>
<keyword evidence="2" id="KW-1185">Reference proteome</keyword>
<evidence type="ECO:0000313" key="2">
    <source>
        <dbReference type="Proteomes" id="UP001056120"/>
    </source>
</evidence>
<evidence type="ECO:0000313" key="1">
    <source>
        <dbReference type="EMBL" id="KAI3744760.1"/>
    </source>
</evidence>
<organism evidence="1 2">
    <name type="scientific">Smallanthus sonchifolius</name>
    <dbReference type="NCBI Taxonomy" id="185202"/>
    <lineage>
        <taxon>Eukaryota</taxon>
        <taxon>Viridiplantae</taxon>
        <taxon>Streptophyta</taxon>
        <taxon>Embryophyta</taxon>
        <taxon>Tracheophyta</taxon>
        <taxon>Spermatophyta</taxon>
        <taxon>Magnoliopsida</taxon>
        <taxon>eudicotyledons</taxon>
        <taxon>Gunneridae</taxon>
        <taxon>Pentapetalae</taxon>
        <taxon>asterids</taxon>
        <taxon>campanulids</taxon>
        <taxon>Asterales</taxon>
        <taxon>Asteraceae</taxon>
        <taxon>Asteroideae</taxon>
        <taxon>Heliantheae alliance</taxon>
        <taxon>Millerieae</taxon>
        <taxon>Smallanthus</taxon>
    </lineage>
</organism>
<dbReference type="Proteomes" id="UP001056120">
    <property type="component" value="Linkage Group LG19"/>
</dbReference>
<protein>
    <submittedName>
        <fullName evidence="1">Uncharacterized protein</fullName>
    </submittedName>
</protein>
<reference evidence="2" key="1">
    <citation type="journal article" date="2022" name="Mol. Ecol. Resour.">
        <title>The genomes of chicory, endive, great burdock and yacon provide insights into Asteraceae palaeo-polyploidization history and plant inulin production.</title>
        <authorList>
            <person name="Fan W."/>
            <person name="Wang S."/>
            <person name="Wang H."/>
            <person name="Wang A."/>
            <person name="Jiang F."/>
            <person name="Liu H."/>
            <person name="Zhao H."/>
            <person name="Xu D."/>
            <person name="Zhang Y."/>
        </authorList>
    </citation>
    <scope>NUCLEOTIDE SEQUENCE [LARGE SCALE GENOMIC DNA]</scope>
    <source>
        <strain evidence="2">cv. Yunnan</strain>
    </source>
</reference>
<comment type="caution">
    <text evidence="1">The sequence shown here is derived from an EMBL/GenBank/DDBJ whole genome shotgun (WGS) entry which is preliminary data.</text>
</comment>
<reference evidence="1 2" key="2">
    <citation type="journal article" date="2022" name="Mol. Ecol. Resour.">
        <title>The genomes of chicory, endive, great burdock and yacon provide insights into Asteraceae paleo-polyploidization history and plant inulin production.</title>
        <authorList>
            <person name="Fan W."/>
            <person name="Wang S."/>
            <person name="Wang H."/>
            <person name="Wang A."/>
            <person name="Jiang F."/>
            <person name="Liu H."/>
            <person name="Zhao H."/>
            <person name="Xu D."/>
            <person name="Zhang Y."/>
        </authorList>
    </citation>
    <scope>NUCLEOTIDE SEQUENCE [LARGE SCALE GENOMIC DNA]</scope>
    <source>
        <strain evidence="2">cv. Yunnan</strain>
        <tissue evidence="1">Leaves</tissue>
    </source>
</reference>
<dbReference type="EMBL" id="CM042036">
    <property type="protein sequence ID" value="KAI3744760.1"/>
    <property type="molecule type" value="Genomic_DNA"/>
</dbReference>